<dbReference type="InterPro" id="IPR016040">
    <property type="entry name" value="NAD(P)-bd_dom"/>
</dbReference>
<protein>
    <recommendedName>
        <fullName evidence="5 8">dTDP-glucose 4,6-dehydratase</fullName>
        <ecNumber evidence="4 8">4.2.1.46</ecNumber>
    </recommendedName>
</protein>
<feature type="domain" description="NAD(P)-binding" evidence="9">
    <location>
        <begin position="5"/>
        <end position="301"/>
    </location>
</feature>
<dbReference type="Gene3D" id="3.90.25.10">
    <property type="entry name" value="UDP-galactose 4-epimerase, domain 1"/>
    <property type="match status" value="1"/>
</dbReference>
<dbReference type="Pfam" id="PF16363">
    <property type="entry name" value="GDP_Man_Dehyd"/>
    <property type="match status" value="1"/>
</dbReference>
<gene>
    <name evidence="10" type="ORF">A2438_08265</name>
</gene>
<dbReference type="GO" id="GO:0009225">
    <property type="term" value="P:nucleotide-sugar metabolic process"/>
    <property type="evidence" value="ECO:0007669"/>
    <property type="project" value="InterPro"/>
</dbReference>
<comment type="caution">
    <text evidence="10">The sequence shown here is derived from an EMBL/GenBank/DDBJ whole genome shotgun (WGS) entry which is preliminary data.</text>
</comment>
<evidence type="ECO:0000256" key="3">
    <source>
        <dbReference type="ARBA" id="ARBA00008178"/>
    </source>
</evidence>
<comment type="cofactor">
    <cofactor evidence="2 8">
        <name>NAD(+)</name>
        <dbReference type="ChEBI" id="CHEBI:57540"/>
    </cofactor>
</comment>
<keyword evidence="6" id="KW-0520">NAD</keyword>
<dbReference type="InterPro" id="IPR036291">
    <property type="entry name" value="NAD(P)-bd_dom_sf"/>
</dbReference>
<dbReference type="PANTHER" id="PTHR43000">
    <property type="entry name" value="DTDP-D-GLUCOSE 4,6-DEHYDRATASE-RELATED"/>
    <property type="match status" value="1"/>
</dbReference>
<dbReference type="AlphaFoldDB" id="A0A1F4U5H7"/>
<evidence type="ECO:0000259" key="9">
    <source>
        <dbReference type="Pfam" id="PF16363"/>
    </source>
</evidence>
<evidence type="ECO:0000256" key="6">
    <source>
        <dbReference type="ARBA" id="ARBA00023027"/>
    </source>
</evidence>
<dbReference type="FunFam" id="3.40.50.720:FF:000304">
    <property type="entry name" value="UDP-glucose 4,6-dehydratase"/>
    <property type="match status" value="1"/>
</dbReference>
<evidence type="ECO:0000313" key="10">
    <source>
        <dbReference type="EMBL" id="OGC39533.1"/>
    </source>
</evidence>
<dbReference type="Gene3D" id="3.40.50.720">
    <property type="entry name" value="NAD(P)-binding Rossmann-like Domain"/>
    <property type="match status" value="1"/>
</dbReference>
<sequence length="337" mass="38482">MKKILVTGGAGFIGSNFVRYLVTTYPELEVVNLDKLTYAGNLDNLKDINENPRYRFIKGDIGNKNIVEKLAGEGLDAIVNFAAETHVDRSILDPEAFIKTDIMGTHILLEVVRKFNIKRYIQISTDEVYGSIAKGSFTEKSPIAPNSPYSSSKAGGDLLVRSYFKTYGTPVIITRSSNNFGPYQYPEKIIPFFITQAIYDQKLPLYGDGKNVRNWLQVVDNCRAIDAVLRRGKDGEVYNIGGAVEVENIKIAKAILRKLGKSTDLLKFVTDRPGHDRRYSLDSSKVKKLGWKPSLDFEKDLNDTIDWYINHRKWWEKIIKKQKSFQSFKESWYKTRQ</sequence>
<accession>A0A1F4U5H7</accession>
<evidence type="ECO:0000256" key="5">
    <source>
        <dbReference type="ARBA" id="ARBA00016977"/>
    </source>
</evidence>
<comment type="catalytic activity">
    <reaction evidence="1 8">
        <text>dTDP-alpha-D-glucose = dTDP-4-dehydro-6-deoxy-alpha-D-glucose + H2O</text>
        <dbReference type="Rhea" id="RHEA:17221"/>
        <dbReference type="ChEBI" id="CHEBI:15377"/>
        <dbReference type="ChEBI" id="CHEBI:57477"/>
        <dbReference type="ChEBI" id="CHEBI:57649"/>
        <dbReference type="EC" id="4.2.1.46"/>
    </reaction>
</comment>
<evidence type="ECO:0000256" key="7">
    <source>
        <dbReference type="ARBA" id="ARBA00023239"/>
    </source>
</evidence>
<dbReference type="SUPFAM" id="SSF51735">
    <property type="entry name" value="NAD(P)-binding Rossmann-fold domains"/>
    <property type="match status" value="1"/>
</dbReference>
<dbReference type="EMBL" id="MEUJ01000008">
    <property type="protein sequence ID" value="OGC39533.1"/>
    <property type="molecule type" value="Genomic_DNA"/>
</dbReference>
<dbReference type="EC" id="4.2.1.46" evidence="4 8"/>
<dbReference type="NCBIfam" id="TIGR01181">
    <property type="entry name" value="dTDP_gluc_dehyt"/>
    <property type="match status" value="1"/>
</dbReference>
<evidence type="ECO:0000313" key="11">
    <source>
        <dbReference type="Proteomes" id="UP000179242"/>
    </source>
</evidence>
<dbReference type="InterPro" id="IPR005888">
    <property type="entry name" value="dTDP_Gluc_deHydtase"/>
</dbReference>
<keyword evidence="7 8" id="KW-0456">Lyase</keyword>
<reference evidence="10 11" key="1">
    <citation type="journal article" date="2016" name="Nat. Commun.">
        <title>Thousands of microbial genomes shed light on interconnected biogeochemical processes in an aquifer system.</title>
        <authorList>
            <person name="Anantharaman K."/>
            <person name="Brown C.T."/>
            <person name="Hug L.A."/>
            <person name="Sharon I."/>
            <person name="Castelle C.J."/>
            <person name="Probst A.J."/>
            <person name="Thomas B.C."/>
            <person name="Singh A."/>
            <person name="Wilkins M.J."/>
            <person name="Karaoz U."/>
            <person name="Brodie E.L."/>
            <person name="Williams K.H."/>
            <person name="Hubbard S.S."/>
            <person name="Banfield J.F."/>
        </authorList>
    </citation>
    <scope>NUCLEOTIDE SEQUENCE [LARGE SCALE GENOMIC DNA]</scope>
</reference>
<organism evidence="10 11">
    <name type="scientific">candidate division WOR-1 bacterium RIFOXYC2_FULL_46_14</name>
    <dbReference type="NCBI Taxonomy" id="1802587"/>
    <lineage>
        <taxon>Bacteria</taxon>
        <taxon>Bacillati</taxon>
        <taxon>Saganbacteria</taxon>
    </lineage>
</organism>
<name>A0A1F4U5H7_UNCSA</name>
<dbReference type="CDD" id="cd05246">
    <property type="entry name" value="dTDP_GD_SDR_e"/>
    <property type="match status" value="1"/>
</dbReference>
<evidence type="ECO:0000256" key="1">
    <source>
        <dbReference type="ARBA" id="ARBA00001539"/>
    </source>
</evidence>
<proteinExistence type="inferred from homology"/>
<dbReference type="GO" id="GO:0008460">
    <property type="term" value="F:dTDP-glucose 4,6-dehydratase activity"/>
    <property type="evidence" value="ECO:0007669"/>
    <property type="project" value="UniProtKB-EC"/>
</dbReference>
<dbReference type="Proteomes" id="UP000179242">
    <property type="component" value="Unassembled WGS sequence"/>
</dbReference>
<comment type="similarity">
    <text evidence="3 8">Belongs to the NAD(P)-dependent epimerase/dehydratase family. dTDP-glucose dehydratase subfamily.</text>
</comment>
<evidence type="ECO:0000256" key="4">
    <source>
        <dbReference type="ARBA" id="ARBA00011990"/>
    </source>
</evidence>
<evidence type="ECO:0000256" key="2">
    <source>
        <dbReference type="ARBA" id="ARBA00001911"/>
    </source>
</evidence>
<evidence type="ECO:0000256" key="8">
    <source>
        <dbReference type="RuleBase" id="RU004473"/>
    </source>
</evidence>